<reference evidence="2" key="2">
    <citation type="submission" date="2019-03" db="EMBL/GenBank/DDBJ databases">
        <authorList>
            <person name="Chen S.-C."/>
            <person name="Wu S.-Y."/>
            <person name="Lai M.-C."/>
        </authorList>
    </citation>
    <scope>NUCLEOTIDE SEQUENCE</scope>
    <source>
        <strain evidence="2">ML15</strain>
    </source>
</reference>
<dbReference type="PANTHER" id="PTHR35902:SF6">
    <property type="entry name" value="CONSERVED WITHIN P. AEROPHILUM"/>
    <property type="match status" value="1"/>
</dbReference>
<evidence type="ECO:0000256" key="1">
    <source>
        <dbReference type="SAM" id="Phobius"/>
    </source>
</evidence>
<accession>A0A8G1A1P0</accession>
<name>A0A8G1A1P0_9EURY</name>
<keyword evidence="1" id="KW-0472">Membrane</keyword>
<dbReference type="KEGG" id="mfk:E2N92_04610"/>
<dbReference type="Gene3D" id="2.60.40.10">
    <property type="entry name" value="Immunoglobulins"/>
    <property type="match status" value="1"/>
</dbReference>
<keyword evidence="1" id="KW-1133">Transmembrane helix</keyword>
<evidence type="ECO:0000313" key="2">
    <source>
        <dbReference type="EMBL" id="QYZ78759.1"/>
    </source>
</evidence>
<organism evidence="2 3">
    <name type="scientific">Methanofollis formosanus</name>
    <dbReference type="NCBI Taxonomy" id="299308"/>
    <lineage>
        <taxon>Archaea</taxon>
        <taxon>Methanobacteriati</taxon>
        <taxon>Methanobacteriota</taxon>
        <taxon>Stenosarchaea group</taxon>
        <taxon>Methanomicrobia</taxon>
        <taxon>Methanomicrobiales</taxon>
        <taxon>Methanomicrobiaceae</taxon>
        <taxon>Methanofollis</taxon>
    </lineage>
</organism>
<dbReference type="Proteomes" id="UP000826709">
    <property type="component" value="Chromosome"/>
</dbReference>
<dbReference type="EMBL" id="CP037968">
    <property type="protein sequence ID" value="QYZ78759.1"/>
    <property type="molecule type" value="Genomic_DNA"/>
</dbReference>
<proteinExistence type="predicted"/>
<dbReference type="InterPro" id="IPR013783">
    <property type="entry name" value="Ig-like_fold"/>
</dbReference>
<reference evidence="2" key="1">
    <citation type="journal article" date="2005" name="Int. J. Syst. Evol. Microbiol.">
        <title>Methanofollis formosanus sp. nov., isolated from a fish pond.</title>
        <authorList>
            <person name="Wu S.Y."/>
            <person name="Chen S.C."/>
            <person name="Lai M.C."/>
        </authorList>
    </citation>
    <scope>NUCLEOTIDE SEQUENCE</scope>
    <source>
        <strain evidence="2">ML15</strain>
    </source>
</reference>
<keyword evidence="1" id="KW-0812">Transmembrane</keyword>
<protein>
    <recommendedName>
        <fullName evidence="4">CARDB domain-containing protein</fullName>
    </recommendedName>
</protein>
<evidence type="ECO:0008006" key="4">
    <source>
        <dbReference type="Google" id="ProtNLM"/>
    </source>
</evidence>
<evidence type="ECO:0000313" key="3">
    <source>
        <dbReference type="Proteomes" id="UP000826709"/>
    </source>
</evidence>
<feature type="transmembrane region" description="Helical" evidence="1">
    <location>
        <begin position="329"/>
        <end position="349"/>
    </location>
</feature>
<dbReference type="PANTHER" id="PTHR35902">
    <property type="entry name" value="S-LAYER DOMAIN-LIKE PROTEIN-RELATED"/>
    <property type="match status" value="1"/>
</dbReference>
<keyword evidence="3" id="KW-1185">Reference proteome</keyword>
<gene>
    <name evidence="2" type="ORF">E2N92_04610</name>
</gene>
<sequence>MTVEPATLMPGDTGTVTVDVANSGTEPVQISRAVLKGTEIKTLNDRTYEAAGTVGPGTTVSYTFTVRADPNTRDGVYYPWFSLDYGQDGSLSTHVPVRIEETPLTVVVTDRPDTFTEGKKEHIALVVGNPRTSPVTGITVAPRGEGIEAAQTGWFVGTLAPSAQANVTLDVIAHQETDLAFDITYHTGPNTHTTTVTLPVAFGQSNTRAELVVNNIEVHGSFGSYSVSGDITNAGLEAAKSVVVTSGDPAVPENPYPEYAIGSLDPDDLASFELDFSAENASSVPLVITYRDADGTPYTRTMPVSIDQHQAFTTGVHGADATETKDEAIPLPVMILFGVVGLGVIGAILKSSGLLNRWRK</sequence>
<dbReference type="AlphaFoldDB" id="A0A8G1A1P0"/>